<evidence type="ECO:0000256" key="4">
    <source>
        <dbReference type="ARBA" id="ARBA00022519"/>
    </source>
</evidence>
<keyword evidence="8 10" id="KW-0472">Membrane</keyword>
<comment type="subcellular location">
    <subcellularLocation>
        <location evidence="1">Cell inner membrane</location>
    </subcellularLocation>
</comment>
<evidence type="ECO:0000256" key="2">
    <source>
        <dbReference type="ARBA" id="ARBA00022448"/>
    </source>
</evidence>
<evidence type="ECO:0000256" key="1">
    <source>
        <dbReference type="ARBA" id="ARBA00004533"/>
    </source>
</evidence>
<dbReference type="GO" id="GO:0005886">
    <property type="term" value="C:plasma membrane"/>
    <property type="evidence" value="ECO:0007669"/>
    <property type="project" value="UniProtKB-SubCell"/>
</dbReference>
<dbReference type="Pfam" id="PF11356">
    <property type="entry name" value="T2SSC"/>
    <property type="match status" value="1"/>
</dbReference>
<dbReference type="PATRIC" id="fig|316.97.peg.2614"/>
<keyword evidence="2" id="KW-0813">Transport</keyword>
<keyword evidence="6" id="KW-0653">Protein transport</keyword>
<keyword evidence="4" id="KW-0997">Cell inner membrane</keyword>
<evidence type="ECO:0000256" key="3">
    <source>
        <dbReference type="ARBA" id="ARBA00022475"/>
    </source>
</evidence>
<evidence type="ECO:0000256" key="8">
    <source>
        <dbReference type="ARBA" id="ARBA00023136"/>
    </source>
</evidence>
<dbReference type="EMBL" id="CP007509">
    <property type="protein sequence ID" value="AHY43361.1"/>
    <property type="molecule type" value="Genomic_DNA"/>
</dbReference>
<evidence type="ECO:0000256" key="7">
    <source>
        <dbReference type="ARBA" id="ARBA00022989"/>
    </source>
</evidence>
<organism evidence="12 13">
    <name type="scientific">Stutzerimonas stutzeri</name>
    <name type="common">Pseudomonas stutzeri</name>
    <dbReference type="NCBI Taxonomy" id="316"/>
    <lineage>
        <taxon>Bacteria</taxon>
        <taxon>Pseudomonadati</taxon>
        <taxon>Pseudomonadota</taxon>
        <taxon>Gammaproteobacteria</taxon>
        <taxon>Pseudomonadales</taxon>
        <taxon>Pseudomonadaceae</taxon>
        <taxon>Stutzerimonas</taxon>
    </lineage>
</organism>
<evidence type="ECO:0000256" key="6">
    <source>
        <dbReference type="ARBA" id="ARBA00022927"/>
    </source>
</evidence>
<keyword evidence="7 10" id="KW-1133">Transmembrane helix</keyword>
<evidence type="ECO:0000259" key="11">
    <source>
        <dbReference type="Pfam" id="PF11356"/>
    </source>
</evidence>
<dbReference type="Gene3D" id="2.30.30.830">
    <property type="match status" value="1"/>
</dbReference>
<gene>
    <name evidence="12" type="ORF">UIB01_13085</name>
</gene>
<proteinExistence type="predicted"/>
<feature type="compositionally biased region" description="Polar residues" evidence="9">
    <location>
        <begin position="178"/>
        <end position="192"/>
    </location>
</feature>
<dbReference type="OrthoDB" id="6997042at2"/>
<protein>
    <submittedName>
        <fullName evidence="12">Secretion protein</fullName>
    </submittedName>
</protein>
<dbReference type="KEGG" id="pstu:UIB01_13085"/>
<dbReference type="Proteomes" id="UP000025238">
    <property type="component" value="Chromosome"/>
</dbReference>
<evidence type="ECO:0000313" key="13">
    <source>
        <dbReference type="Proteomes" id="UP000025238"/>
    </source>
</evidence>
<sequence length="214" mass="23719">MPLPGKLRNYRRYTPLIISTVLLCLFAFYLATQIEQWMTLSRPPAPADIYEQGGGTPGGPDMQRLEILFGSPAPSDTVAPSAAASGFTLRGSFVHAEPQRSSAIVQVDGQPPRLYWQGEELASGVSLHKVYPDRVELSRNGTVEVLHFPQTRSPSYIPDELSDTSYQDEAPYAEPPNDETQLMQQQMDTLRQQLEDAVNQPDATPANDQPMEDD</sequence>
<feature type="region of interest" description="Disordered" evidence="9">
    <location>
        <begin position="151"/>
        <end position="214"/>
    </location>
</feature>
<keyword evidence="3" id="KW-1003">Cell membrane</keyword>
<feature type="domain" description="Type II secretion system protein GspC N-terminal" evidence="11">
    <location>
        <begin position="78"/>
        <end position="147"/>
    </location>
</feature>
<dbReference type="AlphaFoldDB" id="A0A023WTN5"/>
<evidence type="ECO:0000256" key="5">
    <source>
        <dbReference type="ARBA" id="ARBA00022692"/>
    </source>
</evidence>
<feature type="transmembrane region" description="Helical" evidence="10">
    <location>
        <begin position="12"/>
        <end position="32"/>
    </location>
</feature>
<dbReference type="InterPro" id="IPR024961">
    <property type="entry name" value="T2SS_GspC_N"/>
</dbReference>
<evidence type="ECO:0000313" key="12">
    <source>
        <dbReference type="EMBL" id="AHY43361.1"/>
    </source>
</evidence>
<name>A0A023WTN5_STUST</name>
<accession>A0A023WTN5</accession>
<dbReference type="GO" id="GO:0015031">
    <property type="term" value="P:protein transport"/>
    <property type="evidence" value="ECO:0007669"/>
    <property type="project" value="UniProtKB-KW"/>
</dbReference>
<reference evidence="12 13" key="1">
    <citation type="submission" date="2014-03" db="EMBL/GenBank/DDBJ databases">
        <title>Complete genome sequence of Pseudomonas stutzeri 19SMN4.</title>
        <authorList>
            <person name="Brunet-Galmes I."/>
            <person name="Nogales B."/>
            <person name="Busquets A."/>
            <person name="Pena A."/>
            <person name="Gomila M."/>
            <person name="Garcia-Valdes E."/>
            <person name="Lalucat J."/>
            <person name="Bennasar A."/>
            <person name="Bosch R."/>
        </authorList>
    </citation>
    <scope>NUCLEOTIDE SEQUENCE [LARGE SCALE GENOMIC DNA]</scope>
    <source>
        <strain evidence="12 13">19SMN4</strain>
    </source>
</reference>
<keyword evidence="5 10" id="KW-0812">Transmembrane</keyword>
<evidence type="ECO:0000256" key="9">
    <source>
        <dbReference type="SAM" id="MobiDB-lite"/>
    </source>
</evidence>
<evidence type="ECO:0000256" key="10">
    <source>
        <dbReference type="SAM" id="Phobius"/>
    </source>
</evidence>